<evidence type="ECO:0000256" key="4">
    <source>
        <dbReference type="ARBA" id="ARBA00023088"/>
    </source>
</evidence>
<feature type="chain" id="PRO_5045511913" description="Gram-positive cocci surface proteins LPxTG domain-containing protein" evidence="7">
    <location>
        <begin position="24"/>
        <end position="430"/>
    </location>
</feature>
<evidence type="ECO:0000256" key="5">
    <source>
        <dbReference type="SAM" id="MobiDB-lite"/>
    </source>
</evidence>
<keyword evidence="1" id="KW-0134">Cell wall</keyword>
<evidence type="ECO:0000259" key="8">
    <source>
        <dbReference type="PROSITE" id="PS50847"/>
    </source>
</evidence>
<proteinExistence type="predicted"/>
<keyword evidence="4" id="KW-0572">Peptidoglycan-anchor</keyword>
<accession>A0ABP7K0N2</accession>
<dbReference type="Proteomes" id="UP001501803">
    <property type="component" value="Unassembled WGS sequence"/>
</dbReference>
<sequence>MTPARTSLAVGLAVLLTAPLLGAAAASAAPAPGEVLHMIGYDDETISAFDSATNTFTKVGTIPDSDVSGGDFNPVTRLVYYIAETDDDVYTLTSLDPVTNDIIAVVPLSGVDESDDFQDLDITSDGTARVLLDDDRLGTVNLSTGAVTDLRPVLGELNGNGLASSSAGVLYMVNFDGNIYTLAGTGTGYAPTLVSESVNSFGQNWVADFDSNDVLWFDSYEPNGLWSFDSATPAVPATRVTTLSDDAGALYFVTPPALPLAAELSVSTIVAGGHVTVTGENFTPDGDVRIELHSDPVVLGTTKADAAGTVSFVATIPASTLAADHTIHLFDVLADTSTSVPLTVTAVPTPTQTPTPTPTPAPTDTPTPAPTDTPTAAPAPGTGSGTTTPVTAELASTGTNAVDGILTGGAAALLLGLGLLVAARRRHARA</sequence>
<keyword evidence="6" id="KW-1133">Transmembrane helix</keyword>
<feature type="region of interest" description="Disordered" evidence="5">
    <location>
        <begin position="346"/>
        <end position="391"/>
    </location>
</feature>
<keyword evidence="6" id="KW-0812">Transmembrane</keyword>
<dbReference type="EMBL" id="BAABCN010000001">
    <property type="protein sequence ID" value="GAA3859264.1"/>
    <property type="molecule type" value="Genomic_DNA"/>
</dbReference>
<keyword evidence="10" id="KW-1185">Reference proteome</keyword>
<evidence type="ECO:0000256" key="6">
    <source>
        <dbReference type="SAM" id="Phobius"/>
    </source>
</evidence>
<feature type="domain" description="Gram-positive cocci surface proteins LPxTG" evidence="8">
    <location>
        <begin position="394"/>
        <end position="430"/>
    </location>
</feature>
<organism evidence="9 10">
    <name type="scientific">Leifsonia kafniensis</name>
    <dbReference type="NCBI Taxonomy" id="475957"/>
    <lineage>
        <taxon>Bacteria</taxon>
        <taxon>Bacillati</taxon>
        <taxon>Actinomycetota</taxon>
        <taxon>Actinomycetes</taxon>
        <taxon>Micrococcales</taxon>
        <taxon>Microbacteriaceae</taxon>
        <taxon>Leifsonia</taxon>
    </lineage>
</organism>
<evidence type="ECO:0000256" key="3">
    <source>
        <dbReference type="ARBA" id="ARBA00022729"/>
    </source>
</evidence>
<feature type="transmembrane region" description="Helical" evidence="6">
    <location>
        <begin position="404"/>
        <end position="423"/>
    </location>
</feature>
<comment type="caution">
    <text evidence="9">The sequence shown here is derived from an EMBL/GenBank/DDBJ whole genome shotgun (WGS) entry which is preliminary data.</text>
</comment>
<dbReference type="InterPro" id="IPR011044">
    <property type="entry name" value="Quino_amine_DH_bsu"/>
</dbReference>
<dbReference type="PROSITE" id="PS50847">
    <property type="entry name" value="GRAM_POS_ANCHORING"/>
    <property type="match status" value="1"/>
</dbReference>
<dbReference type="InterPro" id="IPR019931">
    <property type="entry name" value="LPXTG_anchor"/>
</dbReference>
<evidence type="ECO:0000256" key="1">
    <source>
        <dbReference type="ARBA" id="ARBA00022512"/>
    </source>
</evidence>
<dbReference type="NCBIfam" id="TIGR01167">
    <property type="entry name" value="LPXTG_anchor"/>
    <property type="match status" value="1"/>
</dbReference>
<keyword evidence="6" id="KW-0472">Membrane</keyword>
<feature type="compositionally biased region" description="Pro residues" evidence="5">
    <location>
        <begin position="351"/>
        <end position="371"/>
    </location>
</feature>
<reference evidence="10" key="1">
    <citation type="journal article" date="2019" name="Int. J. Syst. Evol. Microbiol.">
        <title>The Global Catalogue of Microorganisms (GCM) 10K type strain sequencing project: providing services to taxonomists for standard genome sequencing and annotation.</title>
        <authorList>
            <consortium name="The Broad Institute Genomics Platform"/>
            <consortium name="The Broad Institute Genome Sequencing Center for Infectious Disease"/>
            <person name="Wu L."/>
            <person name="Ma J."/>
        </authorList>
    </citation>
    <scope>NUCLEOTIDE SEQUENCE [LARGE SCALE GENOMIC DNA]</scope>
    <source>
        <strain evidence="10">JCM 17021</strain>
    </source>
</reference>
<dbReference type="SUPFAM" id="SSF50969">
    <property type="entry name" value="YVTN repeat-like/Quinoprotein amine dehydrogenase"/>
    <property type="match status" value="1"/>
</dbReference>
<feature type="compositionally biased region" description="Low complexity" evidence="5">
    <location>
        <begin position="372"/>
        <end position="391"/>
    </location>
</feature>
<feature type="signal peptide" evidence="7">
    <location>
        <begin position="1"/>
        <end position="23"/>
    </location>
</feature>
<evidence type="ECO:0000313" key="9">
    <source>
        <dbReference type="EMBL" id="GAA3859264.1"/>
    </source>
</evidence>
<gene>
    <name evidence="9" type="ORF">GCM10022381_00020</name>
</gene>
<evidence type="ECO:0000256" key="7">
    <source>
        <dbReference type="SAM" id="SignalP"/>
    </source>
</evidence>
<keyword evidence="3 7" id="KW-0732">Signal</keyword>
<evidence type="ECO:0000313" key="10">
    <source>
        <dbReference type="Proteomes" id="UP001501803"/>
    </source>
</evidence>
<evidence type="ECO:0000256" key="2">
    <source>
        <dbReference type="ARBA" id="ARBA00022525"/>
    </source>
</evidence>
<protein>
    <recommendedName>
        <fullName evidence="8">Gram-positive cocci surface proteins LPxTG domain-containing protein</fullName>
    </recommendedName>
</protein>
<keyword evidence="2" id="KW-0964">Secreted</keyword>
<name>A0ABP7K0N2_9MICO</name>